<evidence type="ECO:0000313" key="3">
    <source>
        <dbReference type="EMBL" id="MFC5829773.1"/>
    </source>
</evidence>
<dbReference type="PANTHER" id="PTHR38593:SF1">
    <property type="entry name" value="BLR2558 PROTEIN"/>
    <property type="match status" value="1"/>
</dbReference>
<accession>A0ABW1CZE6</accession>
<comment type="caution">
    <text evidence="3">The sequence shown here is derived from an EMBL/GenBank/DDBJ whole genome shotgun (WGS) entry which is preliminary data.</text>
</comment>
<gene>
    <name evidence="3" type="ORF">ACFPZ3_38420</name>
</gene>
<name>A0ABW1CZE6_9ACTN</name>
<dbReference type="PANTHER" id="PTHR38593">
    <property type="entry name" value="BLR2558 PROTEIN"/>
    <property type="match status" value="1"/>
</dbReference>
<feature type="domain" description="DUF4142" evidence="2">
    <location>
        <begin position="42"/>
        <end position="175"/>
    </location>
</feature>
<evidence type="ECO:0000313" key="4">
    <source>
        <dbReference type="Proteomes" id="UP001596058"/>
    </source>
</evidence>
<dbReference type="Gene3D" id="1.20.1260.10">
    <property type="match status" value="1"/>
</dbReference>
<organism evidence="3 4">
    <name type="scientific">Nonomuraea insulae</name>
    <dbReference type="NCBI Taxonomy" id="1616787"/>
    <lineage>
        <taxon>Bacteria</taxon>
        <taxon>Bacillati</taxon>
        <taxon>Actinomycetota</taxon>
        <taxon>Actinomycetes</taxon>
        <taxon>Streptosporangiales</taxon>
        <taxon>Streptosporangiaceae</taxon>
        <taxon>Nonomuraea</taxon>
    </lineage>
</organism>
<evidence type="ECO:0000259" key="2">
    <source>
        <dbReference type="Pfam" id="PF13628"/>
    </source>
</evidence>
<reference evidence="4" key="1">
    <citation type="journal article" date="2019" name="Int. J. Syst. Evol. Microbiol.">
        <title>The Global Catalogue of Microorganisms (GCM) 10K type strain sequencing project: providing services to taxonomists for standard genome sequencing and annotation.</title>
        <authorList>
            <consortium name="The Broad Institute Genomics Platform"/>
            <consortium name="The Broad Institute Genome Sequencing Center for Infectious Disease"/>
            <person name="Wu L."/>
            <person name="Ma J."/>
        </authorList>
    </citation>
    <scope>NUCLEOTIDE SEQUENCE [LARGE SCALE GENOMIC DNA]</scope>
    <source>
        <strain evidence="4">CCUG 53903</strain>
    </source>
</reference>
<sequence>MRTSLTLSLAIAALAVLPGCSDDVAPKTAAVAERTDTQPSEQDRAWMRTIHQGNLAEVEAGRLAQGKGTTKQIKSLGQMLVKDHTKLDTQVTRTAQQLGVQLPTSMNVDQRDELIRLQNVTGQDFDQDFLAGMAKAHRQALAATKKEISGGTSQAVKALAAAAVPSLRKHMKAVHEAQGATGTPSG</sequence>
<dbReference type="Pfam" id="PF13628">
    <property type="entry name" value="DUF4142"/>
    <property type="match status" value="1"/>
</dbReference>
<keyword evidence="1" id="KW-0732">Signal</keyword>
<evidence type="ECO:0000256" key="1">
    <source>
        <dbReference type="SAM" id="SignalP"/>
    </source>
</evidence>
<keyword evidence="4" id="KW-1185">Reference proteome</keyword>
<protein>
    <submittedName>
        <fullName evidence="3">DUF4142 domain-containing protein</fullName>
    </submittedName>
</protein>
<dbReference type="InterPro" id="IPR012347">
    <property type="entry name" value="Ferritin-like"/>
</dbReference>
<dbReference type="EMBL" id="JBHSPA010000048">
    <property type="protein sequence ID" value="MFC5829773.1"/>
    <property type="molecule type" value="Genomic_DNA"/>
</dbReference>
<dbReference type="InterPro" id="IPR025419">
    <property type="entry name" value="DUF4142"/>
</dbReference>
<dbReference type="RefSeq" id="WP_379519267.1">
    <property type="nucleotide sequence ID" value="NZ_JBHSPA010000048.1"/>
</dbReference>
<dbReference type="Proteomes" id="UP001596058">
    <property type="component" value="Unassembled WGS sequence"/>
</dbReference>
<proteinExistence type="predicted"/>
<feature type="signal peptide" evidence="1">
    <location>
        <begin position="1"/>
        <end position="21"/>
    </location>
</feature>
<feature type="chain" id="PRO_5047461462" evidence="1">
    <location>
        <begin position="22"/>
        <end position="186"/>
    </location>
</feature>